<dbReference type="Proteomes" id="UP000695007">
    <property type="component" value="Unplaced"/>
</dbReference>
<dbReference type="InterPro" id="IPR016576">
    <property type="entry name" value="Ribosomal_mL63"/>
</dbReference>
<dbReference type="Pfam" id="PF14978">
    <property type="entry name" value="MRP-63"/>
    <property type="match status" value="1"/>
</dbReference>
<protein>
    <submittedName>
        <fullName evidence="2">Ribosomal protein 63, mitochondrial</fullName>
    </submittedName>
</protein>
<keyword evidence="2" id="KW-0687">Ribonucleoprotein</keyword>
<dbReference type="KEGG" id="csol:105361931"/>
<gene>
    <name evidence="2" type="primary">LOC105361931</name>
</gene>
<dbReference type="GO" id="GO:0032543">
    <property type="term" value="P:mitochondrial translation"/>
    <property type="evidence" value="ECO:0007669"/>
    <property type="project" value="TreeGrafter"/>
</dbReference>
<dbReference type="PANTHER" id="PTHR14520">
    <property type="entry name" value="MITOCHONDRIAL RIBOSOMAL PROTEIN 63"/>
    <property type="match status" value="1"/>
</dbReference>
<dbReference type="AlphaFoldDB" id="A0AAJ6YGB9"/>
<dbReference type="RefSeq" id="XP_011497544.1">
    <property type="nucleotide sequence ID" value="XM_011499242.1"/>
</dbReference>
<name>A0AAJ6YGB9_9HYME</name>
<dbReference type="GeneID" id="105361931"/>
<keyword evidence="1" id="KW-1185">Reference proteome</keyword>
<keyword evidence="2" id="KW-0689">Ribosomal protein</keyword>
<proteinExistence type="predicted"/>
<dbReference type="PANTHER" id="PTHR14520:SF4">
    <property type="entry name" value="LARGE RIBOSOMAL SUBUNIT PROTEIN ML63"/>
    <property type="match status" value="1"/>
</dbReference>
<evidence type="ECO:0000313" key="2">
    <source>
        <dbReference type="RefSeq" id="XP_011497544.1"/>
    </source>
</evidence>
<dbReference type="GO" id="GO:0005761">
    <property type="term" value="C:mitochondrial ribosome"/>
    <property type="evidence" value="ECO:0007669"/>
    <property type="project" value="InterPro"/>
</dbReference>
<sequence length="105" mass="12928">MRLSALLYFGKKPHGIKYRGKYRVVREIKTSELRQLKAEYERTEKNMLYLRHPYLTIEQSFNHMSREDRNKSFWEKVRKPRDERFSNHVTLAERLINLKVKDAWE</sequence>
<organism evidence="1 2">
    <name type="scientific">Ceratosolen solmsi marchali</name>
    <dbReference type="NCBI Taxonomy" id="326594"/>
    <lineage>
        <taxon>Eukaryota</taxon>
        <taxon>Metazoa</taxon>
        <taxon>Ecdysozoa</taxon>
        <taxon>Arthropoda</taxon>
        <taxon>Hexapoda</taxon>
        <taxon>Insecta</taxon>
        <taxon>Pterygota</taxon>
        <taxon>Neoptera</taxon>
        <taxon>Endopterygota</taxon>
        <taxon>Hymenoptera</taxon>
        <taxon>Apocrita</taxon>
        <taxon>Proctotrupomorpha</taxon>
        <taxon>Chalcidoidea</taxon>
        <taxon>Agaonidae</taxon>
        <taxon>Agaoninae</taxon>
        <taxon>Ceratosolen</taxon>
    </lineage>
</organism>
<accession>A0AAJ6YGB9</accession>
<reference evidence="2" key="1">
    <citation type="submission" date="2025-08" db="UniProtKB">
        <authorList>
            <consortium name="RefSeq"/>
        </authorList>
    </citation>
    <scope>IDENTIFICATION</scope>
</reference>
<evidence type="ECO:0000313" key="1">
    <source>
        <dbReference type="Proteomes" id="UP000695007"/>
    </source>
</evidence>
<dbReference type="GO" id="GO:0003735">
    <property type="term" value="F:structural constituent of ribosome"/>
    <property type="evidence" value="ECO:0007669"/>
    <property type="project" value="TreeGrafter"/>
</dbReference>